<reference evidence="8" key="1">
    <citation type="submission" date="2017-02" db="EMBL/GenBank/DDBJ databases">
        <authorList>
            <person name="Varghese N."/>
            <person name="Submissions S."/>
        </authorList>
    </citation>
    <scope>NUCLEOTIDE SEQUENCE [LARGE SCALE GENOMIC DNA]</scope>
    <source>
        <strain evidence="8">ATCC BAA-73</strain>
    </source>
</reference>
<dbReference type="AlphaFoldDB" id="A0A1T4NAE8"/>
<dbReference type="STRING" id="142842.SAMN02745118_01754"/>
<keyword evidence="4 6" id="KW-1133">Transmembrane helix</keyword>
<evidence type="ECO:0000256" key="3">
    <source>
        <dbReference type="ARBA" id="ARBA00022692"/>
    </source>
</evidence>
<dbReference type="PANTHER" id="PTHR30213">
    <property type="entry name" value="INNER MEMBRANE PROTEIN YHJD"/>
    <property type="match status" value="1"/>
</dbReference>
<organism evidence="7 8">
    <name type="scientific">Selenihalanaerobacter shriftii</name>
    <dbReference type="NCBI Taxonomy" id="142842"/>
    <lineage>
        <taxon>Bacteria</taxon>
        <taxon>Bacillati</taxon>
        <taxon>Bacillota</taxon>
        <taxon>Clostridia</taxon>
        <taxon>Halanaerobiales</taxon>
        <taxon>Halobacteroidaceae</taxon>
        <taxon>Selenihalanaerobacter</taxon>
    </lineage>
</organism>
<dbReference type="Proteomes" id="UP000190625">
    <property type="component" value="Unassembled WGS sequence"/>
</dbReference>
<evidence type="ECO:0000256" key="5">
    <source>
        <dbReference type="ARBA" id="ARBA00023136"/>
    </source>
</evidence>
<name>A0A1T4NAE8_9FIRM</name>
<keyword evidence="3 6" id="KW-0812">Transmembrane</keyword>
<dbReference type="InterPro" id="IPR017039">
    <property type="entry name" value="Virul_fac_BrkB"/>
</dbReference>
<evidence type="ECO:0000256" key="4">
    <source>
        <dbReference type="ARBA" id="ARBA00022989"/>
    </source>
</evidence>
<evidence type="ECO:0000256" key="1">
    <source>
        <dbReference type="ARBA" id="ARBA00004651"/>
    </source>
</evidence>
<feature type="transmembrane region" description="Helical" evidence="6">
    <location>
        <begin position="140"/>
        <end position="167"/>
    </location>
</feature>
<evidence type="ECO:0000313" key="8">
    <source>
        <dbReference type="Proteomes" id="UP000190625"/>
    </source>
</evidence>
<evidence type="ECO:0000256" key="6">
    <source>
        <dbReference type="SAM" id="Phobius"/>
    </source>
</evidence>
<dbReference type="NCBIfam" id="TIGR00765">
    <property type="entry name" value="yihY_not_rbn"/>
    <property type="match status" value="1"/>
</dbReference>
<evidence type="ECO:0000313" key="7">
    <source>
        <dbReference type="EMBL" id="SJZ76053.1"/>
    </source>
</evidence>
<comment type="subcellular location">
    <subcellularLocation>
        <location evidence="1">Cell membrane</location>
        <topology evidence="1">Multi-pass membrane protein</topology>
    </subcellularLocation>
</comment>
<evidence type="ECO:0000256" key="2">
    <source>
        <dbReference type="ARBA" id="ARBA00022475"/>
    </source>
</evidence>
<feature type="transmembrane region" description="Helical" evidence="6">
    <location>
        <begin position="26"/>
        <end position="52"/>
    </location>
</feature>
<feature type="transmembrane region" description="Helical" evidence="6">
    <location>
        <begin position="179"/>
        <end position="200"/>
    </location>
</feature>
<dbReference type="PANTHER" id="PTHR30213:SF0">
    <property type="entry name" value="UPF0761 MEMBRANE PROTEIN YIHY"/>
    <property type="match status" value="1"/>
</dbReference>
<dbReference type="GO" id="GO:0005886">
    <property type="term" value="C:plasma membrane"/>
    <property type="evidence" value="ECO:0007669"/>
    <property type="project" value="UniProtKB-SubCell"/>
</dbReference>
<dbReference type="RefSeq" id="WP_078810215.1">
    <property type="nucleotide sequence ID" value="NZ_FUWM01000013.1"/>
</dbReference>
<proteinExistence type="predicted"/>
<protein>
    <submittedName>
        <fullName evidence="7">Membrane protein</fullName>
    </submittedName>
</protein>
<feature type="transmembrane region" description="Helical" evidence="6">
    <location>
        <begin position="100"/>
        <end position="119"/>
    </location>
</feature>
<accession>A0A1T4NAE8</accession>
<keyword evidence="5 6" id="KW-0472">Membrane</keyword>
<feature type="transmembrane region" description="Helical" evidence="6">
    <location>
        <begin position="251"/>
        <end position="272"/>
    </location>
</feature>
<gene>
    <name evidence="7" type="ORF">SAMN02745118_01754</name>
</gene>
<dbReference type="OrthoDB" id="9769642at2"/>
<keyword evidence="2" id="KW-1003">Cell membrane</keyword>
<keyword evidence="8" id="KW-1185">Reference proteome</keyword>
<dbReference type="Pfam" id="PF03631">
    <property type="entry name" value="Virul_fac_BrkB"/>
    <property type="match status" value="1"/>
</dbReference>
<sequence length="415" mass="47801">MFNNLINVNWKLFWQRTYQKAKETDIFLNAMGLVYTTLLSIIPLLIFTFYIITLFNFFGKLERITNFLKEAILNNLTTGTGQTLMTILEQYINNIDVTQLGVIGFSSLVITIILTLAKVEKAFNRIWNVSKHRDLFKRFIAFWTFITLGAFLITLSLSLTIPLISSYFSKDLAITNNIFLFRFIIITSQFLIFILAYYLIPNTDVKPSAAIVGGIISCGLFNLAKNLYTIYTTNVITYHQIYGSLSVIPLFLIWLYLTWIIILLGAVITYVFQHRTNLTYFKNSQDITTEFQTLIPIIILIIIYDEFIKEKSTGITLDTLASKIKIPIEIIETSLQNLTNKNLISLTKDNYYVPIVPLENVSIGDILQTESISQQVEIEKIFVDKKICKIYNSLKEKLKNNLEKLTIDEILKDNI</sequence>
<feature type="transmembrane region" description="Helical" evidence="6">
    <location>
        <begin position="209"/>
        <end position="231"/>
    </location>
</feature>
<dbReference type="EMBL" id="FUWM01000013">
    <property type="protein sequence ID" value="SJZ76053.1"/>
    <property type="molecule type" value="Genomic_DNA"/>
</dbReference>